<evidence type="ECO:0000256" key="1">
    <source>
        <dbReference type="ARBA" id="ARBA00022729"/>
    </source>
</evidence>
<dbReference type="Gene3D" id="2.60.40.2470">
    <property type="entry name" value="SoxY domain"/>
    <property type="match status" value="1"/>
</dbReference>
<dbReference type="RefSeq" id="WP_015006204.1">
    <property type="nucleotide sequence ID" value="NZ_KE646806.1"/>
</dbReference>
<proteinExistence type="predicted"/>
<dbReference type="InterPro" id="IPR016568">
    <property type="entry name" value="Sulphur_oxidation_SoxY"/>
</dbReference>
<dbReference type="AlphaFoldDB" id="A0AB33Z3E4"/>
<dbReference type="PIRSF" id="PIRSF010312">
    <property type="entry name" value="Sulphur_oxidation_SoxY"/>
    <property type="match status" value="1"/>
</dbReference>
<dbReference type="InterPro" id="IPR006311">
    <property type="entry name" value="TAT_signal"/>
</dbReference>
<sequence>MIISRREFLKLLAVGTSTCLTLISPLTSWAAWANNAFNADTLNKAYQHLFGSSTLINSNEVKLKAPKTAENSDAVPISIKTKLKGVDSISIFVQDNPQPLTATFQIPPDTLASVSTRIRLVKTSTVIAVIKAGDKLYSRSQEVKVSSSGCTR</sequence>
<organism evidence="4 5">
    <name type="scientific">Cycloclasticus pugetii</name>
    <dbReference type="NCBI Taxonomy" id="34068"/>
    <lineage>
        <taxon>Bacteria</taxon>
        <taxon>Pseudomonadati</taxon>
        <taxon>Pseudomonadota</taxon>
        <taxon>Gammaproteobacteria</taxon>
        <taxon>Thiotrichales</taxon>
        <taxon>Piscirickettsiaceae</taxon>
        <taxon>Cycloclasticus</taxon>
    </lineage>
</organism>
<evidence type="ECO:0000313" key="5">
    <source>
        <dbReference type="Proteomes" id="UP000015462"/>
    </source>
</evidence>
<dbReference type="InterPro" id="IPR038162">
    <property type="entry name" value="SoxY_sf"/>
</dbReference>
<accession>A0AB33Z3E4</accession>
<dbReference type="Proteomes" id="UP000015462">
    <property type="component" value="Unassembled WGS sequence"/>
</dbReference>
<keyword evidence="5" id="KW-1185">Reference proteome</keyword>
<dbReference type="InterPro" id="IPR019546">
    <property type="entry name" value="TAT_signal_bac_arc"/>
</dbReference>
<gene>
    <name evidence="4" type="ORF">L196_04451</name>
</gene>
<dbReference type="NCBIfam" id="TIGR01409">
    <property type="entry name" value="TAT_signal_seq"/>
    <property type="match status" value="1"/>
</dbReference>
<protein>
    <submittedName>
        <fullName evidence="4">Sulfur oxidation protein SoxY-like protein</fullName>
    </submittedName>
</protein>
<evidence type="ECO:0000256" key="2">
    <source>
        <dbReference type="SAM" id="SignalP"/>
    </source>
</evidence>
<dbReference type="PROSITE" id="PS51318">
    <property type="entry name" value="TAT"/>
    <property type="match status" value="1"/>
</dbReference>
<evidence type="ECO:0000259" key="3">
    <source>
        <dbReference type="Pfam" id="PF13501"/>
    </source>
</evidence>
<feature type="domain" description="Ig-like SoxY" evidence="3">
    <location>
        <begin position="47"/>
        <end position="150"/>
    </location>
</feature>
<name>A0AB33Z3E4_9GAMM</name>
<feature type="chain" id="PRO_5044284187" evidence="2">
    <location>
        <begin position="31"/>
        <end position="152"/>
    </location>
</feature>
<comment type="caution">
    <text evidence="4">The sequence shown here is derived from an EMBL/GenBank/DDBJ whole genome shotgun (WGS) entry which is preliminary data.</text>
</comment>
<dbReference type="NCBIfam" id="TIGR04488">
    <property type="entry name" value="SoxY_true_GGCGG"/>
    <property type="match status" value="1"/>
</dbReference>
<reference evidence="4 5" key="1">
    <citation type="journal article" date="2013" name="Genome Announc.">
        <title>Genome Sequence of the Pyrene- and Fluoranthene-Degrading Bacterium Cycloclasticus sp. Strain PY97M.</title>
        <authorList>
            <person name="Cui Z."/>
            <person name="Xu G."/>
            <person name="Li Q."/>
            <person name="Gao W."/>
            <person name="Zheng L."/>
        </authorList>
    </citation>
    <scope>NUCLEOTIDE SEQUENCE [LARGE SCALE GENOMIC DNA]</scope>
    <source>
        <strain evidence="4 5">PY97M</strain>
    </source>
</reference>
<dbReference type="EMBL" id="ASHL01000002">
    <property type="protein sequence ID" value="EPD13757.1"/>
    <property type="molecule type" value="Genomic_DNA"/>
</dbReference>
<dbReference type="InterPro" id="IPR032711">
    <property type="entry name" value="SoxY"/>
</dbReference>
<evidence type="ECO:0000313" key="4">
    <source>
        <dbReference type="EMBL" id="EPD13757.1"/>
    </source>
</evidence>
<feature type="signal peptide" evidence="2">
    <location>
        <begin position="1"/>
        <end position="30"/>
    </location>
</feature>
<keyword evidence="1 2" id="KW-0732">Signal</keyword>
<dbReference type="Pfam" id="PF13501">
    <property type="entry name" value="SoxY"/>
    <property type="match status" value="1"/>
</dbReference>